<dbReference type="SMART" id="SM00702">
    <property type="entry name" value="P4Hc"/>
    <property type="match status" value="1"/>
</dbReference>
<keyword evidence="11" id="KW-0732">Signal</keyword>
<dbReference type="GO" id="GO:0005506">
    <property type="term" value="F:iron ion binding"/>
    <property type="evidence" value="ECO:0007669"/>
    <property type="project" value="InterPro"/>
</dbReference>
<dbReference type="SMART" id="SM00254">
    <property type="entry name" value="ShKT"/>
    <property type="match status" value="2"/>
</dbReference>
<dbReference type="GO" id="GO:0031418">
    <property type="term" value="F:L-ascorbic acid binding"/>
    <property type="evidence" value="ECO:0007669"/>
    <property type="project" value="InterPro"/>
</dbReference>
<keyword evidence="8" id="KW-0560">Oxidoreductase</keyword>
<reference evidence="15" key="1">
    <citation type="journal article" date="2013" name="Nature">
        <title>Pan genome of the phytoplankton Emiliania underpins its global distribution.</title>
        <authorList>
            <person name="Read B.A."/>
            <person name="Kegel J."/>
            <person name="Klute M.J."/>
            <person name="Kuo A."/>
            <person name="Lefebvre S.C."/>
            <person name="Maumus F."/>
            <person name="Mayer C."/>
            <person name="Miller J."/>
            <person name="Monier A."/>
            <person name="Salamov A."/>
            <person name="Young J."/>
            <person name="Aguilar M."/>
            <person name="Claverie J.M."/>
            <person name="Frickenhaus S."/>
            <person name="Gonzalez K."/>
            <person name="Herman E.K."/>
            <person name="Lin Y.C."/>
            <person name="Napier J."/>
            <person name="Ogata H."/>
            <person name="Sarno A.F."/>
            <person name="Shmutz J."/>
            <person name="Schroeder D."/>
            <person name="de Vargas C."/>
            <person name="Verret F."/>
            <person name="von Dassow P."/>
            <person name="Valentin K."/>
            <person name="Van de Peer Y."/>
            <person name="Wheeler G."/>
            <person name="Dacks J.B."/>
            <person name="Delwiche C.F."/>
            <person name="Dyhrman S.T."/>
            <person name="Glockner G."/>
            <person name="John U."/>
            <person name="Richards T."/>
            <person name="Worden A.Z."/>
            <person name="Zhang X."/>
            <person name="Grigoriev I.V."/>
            <person name="Allen A.E."/>
            <person name="Bidle K."/>
            <person name="Borodovsky M."/>
            <person name="Bowler C."/>
            <person name="Brownlee C."/>
            <person name="Cock J.M."/>
            <person name="Elias M."/>
            <person name="Gladyshev V.N."/>
            <person name="Groth M."/>
            <person name="Guda C."/>
            <person name="Hadaegh A."/>
            <person name="Iglesias-Rodriguez M.D."/>
            <person name="Jenkins J."/>
            <person name="Jones B.M."/>
            <person name="Lawson T."/>
            <person name="Leese F."/>
            <person name="Lindquist E."/>
            <person name="Lobanov A."/>
            <person name="Lomsadze A."/>
            <person name="Malik S.B."/>
            <person name="Marsh M.E."/>
            <person name="Mackinder L."/>
            <person name="Mock T."/>
            <person name="Mueller-Roeber B."/>
            <person name="Pagarete A."/>
            <person name="Parker M."/>
            <person name="Probert I."/>
            <person name="Quesneville H."/>
            <person name="Raines C."/>
            <person name="Rensing S.A."/>
            <person name="Riano-Pachon D.M."/>
            <person name="Richier S."/>
            <person name="Rokitta S."/>
            <person name="Shiraiwa Y."/>
            <person name="Soanes D.M."/>
            <person name="van der Giezen M."/>
            <person name="Wahlund T.M."/>
            <person name="Williams B."/>
            <person name="Wilson W."/>
            <person name="Wolfe G."/>
            <person name="Wurch L.L."/>
        </authorList>
    </citation>
    <scope>NUCLEOTIDE SEQUENCE</scope>
</reference>
<proteinExistence type="predicted"/>
<dbReference type="GO" id="GO:0004656">
    <property type="term" value="F:procollagen-proline 4-dioxygenase activity"/>
    <property type="evidence" value="ECO:0007669"/>
    <property type="project" value="TreeGrafter"/>
</dbReference>
<keyword evidence="9" id="KW-0408">Iron</keyword>
<feature type="domain" description="ShKT" evidence="12">
    <location>
        <begin position="65"/>
        <end position="94"/>
    </location>
</feature>
<comment type="cofactor">
    <cofactor evidence="1">
        <name>L-ascorbate</name>
        <dbReference type="ChEBI" id="CHEBI:38290"/>
    </cofactor>
</comment>
<evidence type="ECO:0000256" key="1">
    <source>
        <dbReference type="ARBA" id="ARBA00001961"/>
    </source>
</evidence>
<dbReference type="InterPro" id="IPR003582">
    <property type="entry name" value="ShKT_dom"/>
</dbReference>
<evidence type="ECO:0000256" key="7">
    <source>
        <dbReference type="ARBA" id="ARBA00022989"/>
    </source>
</evidence>
<dbReference type="GO" id="GO:0005783">
    <property type="term" value="C:endoplasmic reticulum"/>
    <property type="evidence" value="ECO:0007669"/>
    <property type="project" value="TreeGrafter"/>
</dbReference>
<feature type="chain" id="PRO_5044290915" description="Fe2OG dioxygenase domain-containing protein" evidence="11">
    <location>
        <begin position="24"/>
        <end position="395"/>
    </location>
</feature>
<feature type="signal peptide" evidence="11">
    <location>
        <begin position="1"/>
        <end position="23"/>
    </location>
</feature>
<dbReference type="EnsemblProtists" id="EOD06295">
    <property type="protein sequence ID" value="EOD06295"/>
    <property type="gene ID" value="EMIHUDRAFT_249922"/>
</dbReference>
<keyword evidence="4" id="KW-0812">Transmembrane</keyword>
<dbReference type="InterPro" id="IPR045054">
    <property type="entry name" value="P4HA-like"/>
</dbReference>
<evidence type="ECO:0000259" key="12">
    <source>
        <dbReference type="SMART" id="SM00254"/>
    </source>
</evidence>
<keyword evidence="7" id="KW-1133">Transmembrane helix</keyword>
<evidence type="ECO:0000256" key="9">
    <source>
        <dbReference type="ARBA" id="ARBA00023004"/>
    </source>
</evidence>
<sequence length="395" mass="42517">MLRLSRLPLRPSPLLLLVSACRGDPSFDCEGWARSGECKSNPMFMEQHCAKACATAAPTLDQHGEMEQCAGWSSQGECTRNPKFMLSSCPKNCAAQRAAVHEAALDESPGCIDEANEATCKKSALAQRCAGSCEGWAICSSEADPEECRKALRCRELTDLDADCAVRVGSRGCAGLELKRCYLSCARSDLAGVLRRYRDRLTVRTRRYGRIDEDVGPLGFAKGRSGEEAYVAALLPGAAGAGNALRLPDGGVEMTEDPVVAAVTARASLLTGYPEEHIEPLQLVRYVEGQKPPQACDYEENASNGYRHVTMLIYLTDVADEYNGHTTFPKLQLSVSPAASSAVVFNDCLPNGDVDPRTLHGGSPPTNSFTGAKVAINVWIRAAPWKRASERVAAS</sequence>
<evidence type="ECO:0000259" key="13">
    <source>
        <dbReference type="SMART" id="SM00702"/>
    </source>
</evidence>
<dbReference type="Pfam" id="PF01549">
    <property type="entry name" value="ShK"/>
    <property type="match status" value="2"/>
</dbReference>
<evidence type="ECO:0000256" key="10">
    <source>
        <dbReference type="ARBA" id="ARBA00023136"/>
    </source>
</evidence>
<dbReference type="GeneID" id="17252448"/>
<accession>A0A0D3I4W0</accession>
<dbReference type="KEGG" id="ehx:EMIHUDRAFT_249922"/>
<organism evidence="14 15">
    <name type="scientific">Emiliania huxleyi (strain CCMP1516)</name>
    <dbReference type="NCBI Taxonomy" id="280463"/>
    <lineage>
        <taxon>Eukaryota</taxon>
        <taxon>Haptista</taxon>
        <taxon>Haptophyta</taxon>
        <taxon>Prymnesiophyceae</taxon>
        <taxon>Isochrysidales</taxon>
        <taxon>Noelaerhabdaceae</taxon>
        <taxon>Emiliania</taxon>
    </lineage>
</organism>
<dbReference type="RefSeq" id="XP_005758724.1">
    <property type="nucleotide sequence ID" value="XM_005758667.1"/>
</dbReference>
<feature type="domain" description="Prolyl 4-hydroxylase alpha subunit" evidence="13">
    <location>
        <begin position="205"/>
        <end position="381"/>
    </location>
</feature>
<name>A0A0D3I4W0_EMIH1</name>
<evidence type="ECO:0008006" key="16">
    <source>
        <dbReference type="Google" id="ProtNLM"/>
    </source>
</evidence>
<feature type="domain" description="ShKT" evidence="12">
    <location>
        <begin position="20"/>
        <end position="54"/>
    </location>
</feature>
<keyword evidence="5" id="KW-0479">Metal-binding</keyword>
<evidence type="ECO:0000256" key="4">
    <source>
        <dbReference type="ARBA" id="ARBA00022692"/>
    </source>
</evidence>
<dbReference type="Gene3D" id="2.60.120.620">
    <property type="entry name" value="q2cbj1_9rhob like domain"/>
    <property type="match status" value="1"/>
</dbReference>
<dbReference type="eggNOG" id="KOG1591">
    <property type="taxonomic scope" value="Eukaryota"/>
</dbReference>
<dbReference type="Pfam" id="PF13640">
    <property type="entry name" value="2OG-FeII_Oxy_3"/>
    <property type="match status" value="1"/>
</dbReference>
<dbReference type="HOGENOM" id="CLU_648011_0_0_1"/>
<reference evidence="14" key="2">
    <citation type="submission" date="2024-10" db="UniProtKB">
        <authorList>
            <consortium name="EnsemblProtists"/>
        </authorList>
    </citation>
    <scope>IDENTIFICATION</scope>
</reference>
<evidence type="ECO:0000256" key="6">
    <source>
        <dbReference type="ARBA" id="ARBA00022964"/>
    </source>
</evidence>
<dbReference type="AlphaFoldDB" id="A0A0D3I4W0"/>
<comment type="subcellular location">
    <subcellularLocation>
        <location evidence="3">Endomembrane system</location>
    </subcellularLocation>
    <subcellularLocation>
        <location evidence="2">Membrane</location>
        <topology evidence="2">Single-pass membrane protein</topology>
    </subcellularLocation>
</comment>
<keyword evidence="10" id="KW-0472">Membrane</keyword>
<dbReference type="InterPro" id="IPR006620">
    <property type="entry name" value="Pro_4_hyd_alph"/>
</dbReference>
<evidence type="ECO:0000313" key="15">
    <source>
        <dbReference type="Proteomes" id="UP000013827"/>
    </source>
</evidence>
<evidence type="ECO:0000313" key="14">
    <source>
        <dbReference type="EnsemblProtists" id="EOD06295"/>
    </source>
</evidence>
<evidence type="ECO:0000256" key="5">
    <source>
        <dbReference type="ARBA" id="ARBA00022723"/>
    </source>
</evidence>
<dbReference type="Proteomes" id="UP000013827">
    <property type="component" value="Unassembled WGS sequence"/>
</dbReference>
<protein>
    <recommendedName>
        <fullName evidence="16">Fe2OG dioxygenase domain-containing protein</fullName>
    </recommendedName>
</protein>
<keyword evidence="15" id="KW-1185">Reference proteome</keyword>
<evidence type="ECO:0000256" key="2">
    <source>
        <dbReference type="ARBA" id="ARBA00004167"/>
    </source>
</evidence>
<dbReference type="PROSITE" id="PS51257">
    <property type="entry name" value="PROKAR_LIPOPROTEIN"/>
    <property type="match status" value="1"/>
</dbReference>
<evidence type="ECO:0000256" key="8">
    <source>
        <dbReference type="ARBA" id="ARBA00023002"/>
    </source>
</evidence>
<dbReference type="InterPro" id="IPR044862">
    <property type="entry name" value="Pro_4_hyd_alph_FE2OG_OXY"/>
</dbReference>
<dbReference type="GO" id="GO:0016020">
    <property type="term" value="C:membrane"/>
    <property type="evidence" value="ECO:0007669"/>
    <property type="project" value="UniProtKB-SubCell"/>
</dbReference>
<dbReference type="PANTHER" id="PTHR10869:SF246">
    <property type="entry name" value="TRANSMEMBRANE PROLYL 4-HYDROXYLASE"/>
    <property type="match status" value="1"/>
</dbReference>
<keyword evidence="6" id="KW-0223">Dioxygenase</keyword>
<dbReference type="PaxDb" id="2903-EOD06295"/>
<evidence type="ECO:0000256" key="3">
    <source>
        <dbReference type="ARBA" id="ARBA00004308"/>
    </source>
</evidence>
<dbReference type="Gene3D" id="1.10.10.1940">
    <property type="match status" value="1"/>
</dbReference>
<evidence type="ECO:0000256" key="11">
    <source>
        <dbReference type="SAM" id="SignalP"/>
    </source>
</evidence>
<dbReference type="PANTHER" id="PTHR10869">
    <property type="entry name" value="PROLYL 4-HYDROXYLASE ALPHA SUBUNIT"/>
    <property type="match status" value="1"/>
</dbReference>